<feature type="domain" description="AAA+ ATPase" evidence="2">
    <location>
        <begin position="371"/>
        <end position="543"/>
    </location>
</feature>
<dbReference type="SMART" id="SM00943">
    <property type="entry name" value="Prim-Pol"/>
    <property type="match status" value="1"/>
</dbReference>
<comment type="caution">
    <text evidence="4">The sequence shown here is derived from an EMBL/GenBank/DDBJ whole genome shotgun (WGS) entry which is preliminary data.</text>
</comment>
<dbReference type="InterPro" id="IPR015330">
    <property type="entry name" value="DNA_primase/pol_bifunc_N"/>
</dbReference>
<dbReference type="Pfam" id="PF13481">
    <property type="entry name" value="AAA_25"/>
    <property type="match status" value="1"/>
</dbReference>
<dbReference type="SUPFAM" id="SSF52540">
    <property type="entry name" value="P-loop containing nucleoside triphosphate hydrolases"/>
    <property type="match status" value="1"/>
</dbReference>
<dbReference type="Gene3D" id="3.40.50.300">
    <property type="entry name" value="P-loop containing nucleotide triphosphate hydrolases"/>
    <property type="match status" value="1"/>
</dbReference>
<feature type="domain" description="DNA primase/polymerase bifunctional N-terminal" evidence="3">
    <location>
        <begin position="48"/>
        <end position="211"/>
    </location>
</feature>
<dbReference type="EMBL" id="CAKXZS010000049">
    <property type="protein sequence ID" value="CAH2406654.1"/>
    <property type="molecule type" value="Genomic_DNA"/>
</dbReference>
<dbReference type="SMART" id="SM00382">
    <property type="entry name" value="AAA"/>
    <property type="match status" value="1"/>
</dbReference>
<gene>
    <name evidence="4" type="ORF">MES4922_530036</name>
</gene>
<evidence type="ECO:0000313" key="5">
    <source>
        <dbReference type="Proteomes" id="UP001152604"/>
    </source>
</evidence>
<evidence type="ECO:0000256" key="1">
    <source>
        <dbReference type="SAM" id="MobiDB-lite"/>
    </source>
</evidence>
<proteinExistence type="predicted"/>
<dbReference type="Proteomes" id="UP001152604">
    <property type="component" value="Unassembled WGS sequence"/>
</dbReference>
<dbReference type="InterPro" id="IPR003593">
    <property type="entry name" value="AAA+_ATPase"/>
</dbReference>
<dbReference type="CDD" id="cd04859">
    <property type="entry name" value="Prim_Pol"/>
    <property type="match status" value="1"/>
</dbReference>
<reference evidence="4" key="1">
    <citation type="submission" date="2022-03" db="EMBL/GenBank/DDBJ databases">
        <authorList>
            <person name="Brunel B."/>
        </authorList>
    </citation>
    <scope>NUCLEOTIDE SEQUENCE</scope>
    <source>
        <strain evidence="4">STM4922sample</strain>
    </source>
</reference>
<accession>A0ABM9ECX9</accession>
<dbReference type="InterPro" id="IPR027417">
    <property type="entry name" value="P-loop_NTPase"/>
</dbReference>
<protein>
    <submittedName>
        <fullName evidence="4">DNA repair protein RadA</fullName>
    </submittedName>
</protein>
<dbReference type="RefSeq" id="WP_254027658.1">
    <property type="nucleotide sequence ID" value="NZ_CAKXZS010000049.1"/>
</dbReference>
<dbReference type="SUPFAM" id="SSF56747">
    <property type="entry name" value="Prim-pol domain"/>
    <property type="match status" value="1"/>
</dbReference>
<organism evidence="4 5">
    <name type="scientific">Mesorhizobium ventifaucium</name>
    <dbReference type="NCBI Taxonomy" id="666020"/>
    <lineage>
        <taxon>Bacteria</taxon>
        <taxon>Pseudomonadati</taxon>
        <taxon>Pseudomonadota</taxon>
        <taxon>Alphaproteobacteria</taxon>
        <taxon>Hyphomicrobiales</taxon>
        <taxon>Phyllobacteriaceae</taxon>
        <taxon>Mesorhizobium</taxon>
    </lineage>
</organism>
<evidence type="ECO:0000313" key="4">
    <source>
        <dbReference type="EMBL" id="CAH2406654.1"/>
    </source>
</evidence>
<evidence type="ECO:0000259" key="3">
    <source>
        <dbReference type="SMART" id="SM00943"/>
    </source>
</evidence>
<dbReference type="Pfam" id="PF08707">
    <property type="entry name" value="PriCT_2"/>
    <property type="match status" value="1"/>
</dbReference>
<evidence type="ECO:0000259" key="2">
    <source>
        <dbReference type="SMART" id="SM00382"/>
    </source>
</evidence>
<keyword evidence="5" id="KW-1185">Reference proteome</keyword>
<feature type="region of interest" description="Disordered" evidence="1">
    <location>
        <begin position="1"/>
        <end position="20"/>
    </location>
</feature>
<name>A0ABM9ECX9_9HYPH</name>
<dbReference type="Pfam" id="PF09250">
    <property type="entry name" value="Prim-Pol"/>
    <property type="match status" value="1"/>
</dbReference>
<dbReference type="InterPro" id="IPR014819">
    <property type="entry name" value="PriCT_2"/>
</dbReference>
<sequence>MHPSDTNSPDAAQVPNSNSDCISQADDDISDLLGYETVPHIATNLAVALDLAKRGFAVFPCREYGPKGVIKSPYTEHGKDDASTDLDFIRRWWLHHPKAIVGLPCRRNGLAVLDLDRHRADQDGIEALRGLGYDPDTTSPFTVDTAADGRHLYFQPRDGLSDSSEHLPDGIDIKYNGYVIAAGSTMADGRRYHTGAGPLALERLPAWPAALLPPKRNDFDLTRLLGPDPMPVDWSEVKRALVYVDPDCSRDEWMRIGMAIHAGSDGSQEAFELWDGWSSKATEPGKYNRREMVGQWRSFGRRDGINIDTLFYIATECGWTRGLDISADDFDDLGEQKLKPDATPSRLTFLSPSDCEAAPSRGYLIKGLFAPGDVACIFGAPGAGKSLLAPRLGYAVAQGTETFGMRSKQGSVFYVAAEDPQGMPGRVKALRKAHGEAEDFQLVEGVSNLLADKSPDLVALVAVVKERRPALIFIDTLAMAFPGLEENDAKSMGRVVAVARLLASWGAAVVLIHHDTKAEGATPRGHSLLNGALDVALHVKRDENGVIRGKLTKNRNGTCERDIAFKIAVEDGGTDEDGDTVTLPRCFELMGAAKKTDERLSASVKAALDILDTLGGGTTEKAWREACAEGRTVSAAEDRESRVRAFKRAAERLIRSHHVEFANGRYRIPCGFDDCEDET</sequence>